<dbReference type="EMBL" id="DF847780">
    <property type="protein sequence ID" value="GAT52434.1"/>
    <property type="molecule type" value="Genomic_DNA"/>
</dbReference>
<sequence length="361" mass="41648">MAVGSPTRKVRRLDGSPDLKIWDSLLILSEISSLAEKVALSARRHVSSAPFDCYQNFAWAVEELASATWRPTLKNEPPKGGTFPVWEPWGKLPDSESAFTICISGAPSLQLAKRRFPDVTDLFRKRGHGFLSLVSNHLCLSHTHTRIHSPGMARQKTRLTQEDMKTSQLAYSRRYEASEKGKQKRKECASRKHRRKQLPLSLDRLVPAADEDILAESDFTPPRREPEFQQSLRGECGRLYPYIMIPPYSADSLENNAETRDLRKLGFKLHGRLMAWEGEEEAMWVEELRCGLWTRRELLEKWAAEAERRHERWLDMKALDEAGYDEKSTFGRISAALTKIHRAWAARRFVRLRQLSFVEEM</sequence>
<evidence type="ECO:0000313" key="2">
    <source>
        <dbReference type="EMBL" id="GAT52434.1"/>
    </source>
</evidence>
<evidence type="ECO:0000313" key="3">
    <source>
        <dbReference type="Proteomes" id="UP000815677"/>
    </source>
</evidence>
<evidence type="ECO:0000256" key="1">
    <source>
        <dbReference type="SAM" id="MobiDB-lite"/>
    </source>
</evidence>
<organism evidence="2 3">
    <name type="scientific">Mycena chlorophos</name>
    <name type="common">Agaric fungus</name>
    <name type="synonym">Agaricus chlorophos</name>
    <dbReference type="NCBI Taxonomy" id="658473"/>
    <lineage>
        <taxon>Eukaryota</taxon>
        <taxon>Fungi</taxon>
        <taxon>Dikarya</taxon>
        <taxon>Basidiomycota</taxon>
        <taxon>Agaricomycotina</taxon>
        <taxon>Agaricomycetes</taxon>
        <taxon>Agaricomycetidae</taxon>
        <taxon>Agaricales</taxon>
        <taxon>Marasmiineae</taxon>
        <taxon>Mycenaceae</taxon>
        <taxon>Mycena</taxon>
    </lineage>
</organism>
<protein>
    <submittedName>
        <fullName evidence="2">Uncharacterized protein</fullName>
    </submittedName>
</protein>
<accession>A0ABQ0LPA1</accession>
<gene>
    <name evidence="2" type="ORF">MCHLO_09483</name>
</gene>
<name>A0ABQ0LPA1_MYCCL</name>
<reference evidence="2" key="1">
    <citation type="submission" date="2014-09" db="EMBL/GenBank/DDBJ databases">
        <title>Genome sequence of the luminous mushroom Mycena chlorophos for searching fungal bioluminescence genes.</title>
        <authorList>
            <person name="Tanaka Y."/>
            <person name="Kasuga D."/>
            <person name="Oba Y."/>
            <person name="Hase S."/>
            <person name="Sato K."/>
            <person name="Oba Y."/>
            <person name="Sakakibara Y."/>
        </authorList>
    </citation>
    <scope>NUCLEOTIDE SEQUENCE</scope>
</reference>
<keyword evidence="3" id="KW-1185">Reference proteome</keyword>
<feature type="compositionally biased region" description="Basic and acidic residues" evidence="1">
    <location>
        <begin position="173"/>
        <end position="190"/>
    </location>
</feature>
<dbReference type="Proteomes" id="UP000815677">
    <property type="component" value="Unassembled WGS sequence"/>
</dbReference>
<feature type="region of interest" description="Disordered" evidence="1">
    <location>
        <begin position="172"/>
        <end position="196"/>
    </location>
</feature>
<proteinExistence type="predicted"/>